<evidence type="ECO:0000313" key="1">
    <source>
        <dbReference type="EMBL" id="QHU27832.1"/>
    </source>
</evidence>
<protein>
    <submittedName>
        <fullName evidence="1">Uncharacterized protein</fullName>
    </submittedName>
</protein>
<organism evidence="1">
    <name type="scientific">viral metagenome</name>
    <dbReference type="NCBI Taxonomy" id="1070528"/>
    <lineage>
        <taxon>unclassified sequences</taxon>
        <taxon>metagenomes</taxon>
        <taxon>organismal metagenomes</taxon>
    </lineage>
</organism>
<dbReference type="AlphaFoldDB" id="A0A6C0LF58"/>
<name>A0A6C0LF58_9ZZZZ</name>
<reference evidence="1" key="1">
    <citation type="journal article" date="2020" name="Nature">
        <title>Giant virus diversity and host interactions through global metagenomics.</title>
        <authorList>
            <person name="Schulz F."/>
            <person name="Roux S."/>
            <person name="Paez-Espino D."/>
            <person name="Jungbluth S."/>
            <person name="Walsh D.A."/>
            <person name="Denef V.J."/>
            <person name="McMahon K.D."/>
            <person name="Konstantinidis K.T."/>
            <person name="Eloe-Fadrosh E.A."/>
            <person name="Kyrpides N.C."/>
            <person name="Woyke T."/>
        </authorList>
    </citation>
    <scope>NUCLEOTIDE SEQUENCE</scope>
    <source>
        <strain evidence="1">GVMAG-M-3300027769-26</strain>
    </source>
</reference>
<sequence>MTSRYTKYAIKYNPGPSKYTFNARDIIVSIILTAIYTHPCVEK</sequence>
<proteinExistence type="predicted"/>
<accession>A0A6C0LF58</accession>
<dbReference type="EMBL" id="MN740463">
    <property type="protein sequence ID" value="QHU27832.1"/>
    <property type="molecule type" value="Genomic_DNA"/>
</dbReference>